<dbReference type="EMBL" id="LSLI01000188">
    <property type="protein sequence ID" value="KXS30604.1"/>
    <property type="molecule type" value="Genomic_DNA"/>
</dbReference>
<organism evidence="1 2">
    <name type="scientific">Candidatus Gallionella acididurans</name>
    <dbReference type="NCBI Taxonomy" id="1796491"/>
    <lineage>
        <taxon>Bacteria</taxon>
        <taxon>Pseudomonadati</taxon>
        <taxon>Pseudomonadota</taxon>
        <taxon>Betaproteobacteria</taxon>
        <taxon>Nitrosomonadales</taxon>
        <taxon>Gallionellaceae</taxon>
        <taxon>Gallionella</taxon>
    </lineage>
</organism>
<proteinExistence type="predicted"/>
<accession>A0A139BNP0</accession>
<reference evidence="1 2" key="2">
    <citation type="submission" date="2016-03" db="EMBL/GenBank/DDBJ databases">
        <title>New uncultured bacterium of the family Gallionellaceae from acid mine drainage: description and reconstruction of genome based on metagenomic analysis of microbial community.</title>
        <authorList>
            <person name="Kadnikov V."/>
            <person name="Ivasenko D."/>
            <person name="Beletsky A."/>
            <person name="Mardanov A."/>
            <person name="Danilova E."/>
            <person name="Pimenov N."/>
            <person name="Karnachuk O."/>
            <person name="Ravin N."/>
        </authorList>
    </citation>
    <scope>NUCLEOTIDE SEQUENCE [LARGE SCALE GENOMIC DNA]</scope>
    <source>
        <strain evidence="1">ShG14-8</strain>
    </source>
</reference>
<feature type="non-terminal residue" evidence="1">
    <location>
        <position position="1"/>
    </location>
</feature>
<dbReference type="AlphaFoldDB" id="A0A139BNP0"/>
<evidence type="ECO:0000313" key="1">
    <source>
        <dbReference type="EMBL" id="KXS30604.1"/>
    </source>
</evidence>
<comment type="caution">
    <text evidence="1">The sequence shown here is derived from an EMBL/GenBank/DDBJ whole genome shotgun (WGS) entry which is preliminary data.</text>
</comment>
<evidence type="ECO:0000313" key="2">
    <source>
        <dbReference type="Proteomes" id="UP000070578"/>
    </source>
</evidence>
<reference evidence="1 2" key="1">
    <citation type="submission" date="2016-02" db="EMBL/GenBank/DDBJ databases">
        <authorList>
            <person name="Wen L."/>
            <person name="He K."/>
            <person name="Yang H."/>
        </authorList>
    </citation>
    <scope>NUCLEOTIDE SEQUENCE [LARGE SCALE GENOMIC DNA]</scope>
    <source>
        <strain evidence="1">ShG14-8</strain>
    </source>
</reference>
<protein>
    <submittedName>
        <fullName evidence="1">Uncharacterized protein</fullName>
    </submittedName>
</protein>
<dbReference type="Proteomes" id="UP000070578">
    <property type="component" value="Unassembled WGS sequence"/>
</dbReference>
<gene>
    <name evidence="1" type="ORF">AWT59_3269</name>
</gene>
<name>A0A139BNP0_9PROT</name>
<sequence>HQEAKPTRQSSNALSLRGGIADAAIQMV</sequence>